<protein>
    <submittedName>
        <fullName evidence="1">Uncharacterized protein</fullName>
    </submittedName>
</protein>
<evidence type="ECO:0000313" key="1">
    <source>
        <dbReference type="EMBL" id="CAI2362331.1"/>
    </source>
</evidence>
<sequence>MSSALNPQPLSLRKDLDKNKNETCAVTPMKTDIFLYSSKDSSKLDNMRSFSSFANQDCGYWKVNKRKAFQVKGSLPNYRLLSNYKTKPCRGQVSMLNSTRNDTSQSQDRNISQPAIVGGLVVKAVSINLAKERSDSSKNAFYKDSEFKEEINMIPVDVNDVSKTLSIDTVSYVSPKTVQAKSKRKIIFAPDTSCCDKSENTDINLDIDEDVSSHKEKTVMQKDPSRSFLVKTKRKLDTKNLPVGILPLMHLTHTQTKKTMENEGDYSCFSSIKTNPSEEGCEESFFKNLPRLGFNDRCEEAARFEIDITETQREDDSLTSVLNTLTNI</sequence>
<comment type="caution">
    <text evidence="1">The sequence shown here is derived from an EMBL/GenBank/DDBJ whole genome shotgun (WGS) entry which is preliminary data.</text>
</comment>
<dbReference type="AlphaFoldDB" id="A0AAD1U5G4"/>
<gene>
    <name evidence="1" type="ORF">ECRASSUSDP1_LOCUS3653</name>
</gene>
<dbReference type="Proteomes" id="UP001295684">
    <property type="component" value="Unassembled WGS sequence"/>
</dbReference>
<organism evidence="1 2">
    <name type="scientific">Euplotes crassus</name>
    <dbReference type="NCBI Taxonomy" id="5936"/>
    <lineage>
        <taxon>Eukaryota</taxon>
        <taxon>Sar</taxon>
        <taxon>Alveolata</taxon>
        <taxon>Ciliophora</taxon>
        <taxon>Intramacronucleata</taxon>
        <taxon>Spirotrichea</taxon>
        <taxon>Hypotrichia</taxon>
        <taxon>Euplotida</taxon>
        <taxon>Euplotidae</taxon>
        <taxon>Moneuplotes</taxon>
    </lineage>
</organism>
<keyword evidence="2" id="KW-1185">Reference proteome</keyword>
<evidence type="ECO:0000313" key="2">
    <source>
        <dbReference type="Proteomes" id="UP001295684"/>
    </source>
</evidence>
<proteinExistence type="predicted"/>
<dbReference type="EMBL" id="CAMPGE010003496">
    <property type="protein sequence ID" value="CAI2362331.1"/>
    <property type="molecule type" value="Genomic_DNA"/>
</dbReference>
<reference evidence="1" key="1">
    <citation type="submission" date="2023-07" db="EMBL/GenBank/DDBJ databases">
        <authorList>
            <consortium name="AG Swart"/>
            <person name="Singh M."/>
            <person name="Singh A."/>
            <person name="Seah K."/>
            <person name="Emmerich C."/>
        </authorList>
    </citation>
    <scope>NUCLEOTIDE SEQUENCE</scope>
    <source>
        <strain evidence="1">DP1</strain>
    </source>
</reference>
<name>A0AAD1U5G4_EUPCR</name>
<accession>A0AAD1U5G4</accession>